<keyword evidence="1" id="KW-0234">DNA repair</keyword>
<comment type="subunit">
    <text evidence="1">Component of the SMC5-SMC6 complex.</text>
</comment>
<feature type="compositionally biased region" description="Gly residues" evidence="2">
    <location>
        <begin position="691"/>
        <end position="756"/>
    </location>
</feature>
<feature type="compositionally biased region" description="Low complexity" evidence="2">
    <location>
        <begin position="128"/>
        <end position="203"/>
    </location>
</feature>
<keyword evidence="4" id="KW-1185">Reference proteome</keyword>
<dbReference type="GO" id="GO:0006281">
    <property type="term" value="P:DNA repair"/>
    <property type="evidence" value="ECO:0007669"/>
    <property type="project" value="UniProtKB-UniRule"/>
</dbReference>
<sequence>MADVIDLTGDDDDEAETRPIKRARNGFYVKTEAAAVPHGAARTQSVLPVSNGAGQHARHERAFISDDESPPLATRRNNVEIRGRVAQHENIGAEPSAQPNAASPAGAAAAASPAAPRVGDRALPAQPPRSNRAANAPAPASPAVVTPTPATPANAHTSAHRGPAANNGPAAASPAPGAAAQDAGPPATRAARPVPVRPASKPATNGPTSLPMRAPRPAPPAASPAAAAPPSERQRPAGGMSPGDSAAAGPSAAPGPSGAAAGTTRRPPAGTAAGGSRPPGAAGAGAGAAAGAGAGAGAAAGAGAGGGAPSRHETLRRLHAQARELEAQRNELGGLDTDTTLRFVHLVHTANATLDVIADGAQAACDAAQHHLLSVLSLQSSARLERLDQNTPEDLVGALRAAFPVEDSPAAGAEAEAAPGGVHWARLAAALAAPLLRPARGLGGGVMLGPMDVQPKPRRVAAQRRKQEPVAAVTRPKEYAAGNGDTQQADSFTSRIMEEILERLRNVRNAAGAVATATAASASATVTMPSGVRLPAAAFRPLVEVILDHAGFAQTLENNHAVGHLMATHWLMVWINDDCQLMLAAMTKEEHLAARKASLRGGAAPASSVQGSRGGAEGSRQATAATCSIASFSVSVGGSAAAAAAAAALQKPVHFIIPLEMADWRGMCQRVPASRCLMVNRKYGSTDDDGGGGGRAGGAVPVGGGAARRGEAGGAGPSGAGPGGSGSGAGGSGAAGAGGSGAGGSGAGHGARGGGR</sequence>
<dbReference type="AlphaFoldDB" id="A0A9W6BN00"/>
<accession>A0A9W6BN00</accession>
<keyword evidence="1" id="KW-0227">DNA damage</keyword>
<feature type="region of interest" description="Disordered" evidence="2">
    <location>
        <begin position="684"/>
        <end position="756"/>
    </location>
</feature>
<dbReference type="PANTHER" id="PTHR16140">
    <property type="entry name" value="NON-STRUCTURAL MAINTENANCE OF CHROMOSOMES ELEMENT 4"/>
    <property type="match status" value="1"/>
</dbReference>
<dbReference type="GO" id="GO:0005634">
    <property type="term" value="C:nucleus"/>
    <property type="evidence" value="ECO:0007669"/>
    <property type="project" value="UniProtKB-SubCell"/>
</dbReference>
<evidence type="ECO:0000313" key="4">
    <source>
        <dbReference type="Proteomes" id="UP001165080"/>
    </source>
</evidence>
<dbReference type="GO" id="GO:0006310">
    <property type="term" value="P:DNA recombination"/>
    <property type="evidence" value="ECO:0007669"/>
    <property type="project" value="UniProtKB-UniRule"/>
</dbReference>
<organism evidence="3 4">
    <name type="scientific">Pleodorina starrii</name>
    <dbReference type="NCBI Taxonomy" id="330485"/>
    <lineage>
        <taxon>Eukaryota</taxon>
        <taxon>Viridiplantae</taxon>
        <taxon>Chlorophyta</taxon>
        <taxon>core chlorophytes</taxon>
        <taxon>Chlorophyceae</taxon>
        <taxon>CS clade</taxon>
        <taxon>Chlamydomonadales</taxon>
        <taxon>Volvocaceae</taxon>
        <taxon>Pleodorina</taxon>
    </lineage>
</organism>
<keyword evidence="1" id="KW-0539">Nucleus</keyword>
<comment type="similarity">
    <text evidence="1">Belongs to the NSE4 family.</text>
</comment>
<dbReference type="Proteomes" id="UP001165080">
    <property type="component" value="Unassembled WGS sequence"/>
</dbReference>
<name>A0A9W6BN00_9CHLO</name>
<feature type="compositionally biased region" description="Low complexity" evidence="2">
    <location>
        <begin position="223"/>
        <end position="281"/>
    </location>
</feature>
<feature type="compositionally biased region" description="Low complexity" evidence="2">
    <location>
        <begin position="94"/>
        <end position="116"/>
    </location>
</feature>
<evidence type="ECO:0000256" key="1">
    <source>
        <dbReference type="RuleBase" id="RU365071"/>
    </source>
</evidence>
<evidence type="ECO:0000256" key="2">
    <source>
        <dbReference type="SAM" id="MobiDB-lite"/>
    </source>
</evidence>
<reference evidence="3 4" key="1">
    <citation type="journal article" date="2023" name="Commun. Biol.">
        <title>Reorganization of the ancestral sex-determining regions during the evolution of trioecy in Pleodorina starrii.</title>
        <authorList>
            <person name="Takahashi K."/>
            <person name="Suzuki S."/>
            <person name="Kawai-Toyooka H."/>
            <person name="Yamamoto K."/>
            <person name="Hamaji T."/>
            <person name="Ootsuki R."/>
            <person name="Yamaguchi H."/>
            <person name="Kawachi M."/>
            <person name="Higashiyama T."/>
            <person name="Nozaki H."/>
        </authorList>
    </citation>
    <scope>NUCLEOTIDE SEQUENCE [LARGE SCALE GENOMIC DNA]</scope>
    <source>
        <strain evidence="3 4">NIES-4479</strain>
    </source>
</reference>
<gene>
    <name evidence="3" type="primary">PLEST006828</name>
    <name evidence="3" type="ORF">PLESTB_000924400</name>
</gene>
<feature type="region of interest" description="Disordered" evidence="2">
    <location>
        <begin position="94"/>
        <end position="312"/>
    </location>
</feature>
<dbReference type="EMBL" id="BRXU01000011">
    <property type="protein sequence ID" value="GLC54953.1"/>
    <property type="molecule type" value="Genomic_DNA"/>
</dbReference>
<keyword evidence="1" id="KW-0233">DNA recombination</keyword>
<feature type="region of interest" description="Disordered" evidence="2">
    <location>
        <begin position="36"/>
        <end position="75"/>
    </location>
</feature>
<dbReference type="GO" id="GO:0030915">
    <property type="term" value="C:Smc5-Smc6 complex"/>
    <property type="evidence" value="ECO:0007669"/>
    <property type="project" value="UniProtKB-UniRule"/>
</dbReference>
<proteinExistence type="inferred from homology"/>
<comment type="function">
    <text evidence="1">Component of the SMC5-SMC6 complex, that promotes sister chromatid alignment after DNA damage and facilitates double-stranded DNA breaks (DSBs) repair via homologous recombination between sister chromatids.</text>
</comment>
<evidence type="ECO:0000313" key="3">
    <source>
        <dbReference type="EMBL" id="GLC54953.1"/>
    </source>
</evidence>
<dbReference type="PANTHER" id="PTHR16140:SF0">
    <property type="entry name" value="NON-STRUCTURAL MAINTENANCE OF CHROMOSOMES ELEMENT 4"/>
    <property type="match status" value="1"/>
</dbReference>
<comment type="subcellular location">
    <subcellularLocation>
        <location evidence="1">Nucleus</location>
    </subcellularLocation>
</comment>
<protein>
    <recommendedName>
        <fullName evidence="1">Non-structural maintenance of chromosomes element 4</fullName>
    </recommendedName>
</protein>
<feature type="compositionally biased region" description="Gly residues" evidence="2">
    <location>
        <begin position="282"/>
        <end position="308"/>
    </location>
</feature>
<dbReference type="InterPro" id="IPR027786">
    <property type="entry name" value="Nse4/EID"/>
</dbReference>
<comment type="caution">
    <text evidence="3">The sequence shown here is derived from an EMBL/GenBank/DDBJ whole genome shotgun (WGS) entry which is preliminary data.</text>
</comment>